<evidence type="ECO:0000313" key="2">
    <source>
        <dbReference type="EMBL" id="SVA20735.1"/>
    </source>
</evidence>
<accession>A0A381TXK4</accession>
<feature type="region of interest" description="Disordered" evidence="1">
    <location>
        <begin position="1"/>
        <end position="21"/>
    </location>
</feature>
<dbReference type="EMBL" id="UINC01005345">
    <property type="protein sequence ID" value="SVA20735.1"/>
    <property type="molecule type" value="Genomic_DNA"/>
</dbReference>
<organism evidence="2">
    <name type="scientific">marine metagenome</name>
    <dbReference type="NCBI Taxonomy" id="408172"/>
    <lineage>
        <taxon>unclassified sequences</taxon>
        <taxon>metagenomes</taxon>
        <taxon>ecological metagenomes</taxon>
    </lineage>
</organism>
<feature type="compositionally biased region" description="Basic residues" evidence="1">
    <location>
        <begin position="1"/>
        <end position="11"/>
    </location>
</feature>
<protein>
    <submittedName>
        <fullName evidence="2">Uncharacterized protein</fullName>
    </submittedName>
</protein>
<reference evidence="2" key="1">
    <citation type="submission" date="2018-05" db="EMBL/GenBank/DDBJ databases">
        <authorList>
            <person name="Lanie J.A."/>
            <person name="Ng W.-L."/>
            <person name="Kazmierczak K.M."/>
            <person name="Andrzejewski T.M."/>
            <person name="Davidsen T.M."/>
            <person name="Wayne K.J."/>
            <person name="Tettelin H."/>
            <person name="Glass J.I."/>
            <person name="Rusch D."/>
            <person name="Podicherti R."/>
            <person name="Tsui H.-C.T."/>
            <person name="Winkler M.E."/>
        </authorList>
    </citation>
    <scope>NUCLEOTIDE SEQUENCE</scope>
</reference>
<dbReference type="AlphaFoldDB" id="A0A381TXK4"/>
<name>A0A381TXK4_9ZZZZ</name>
<proteinExistence type="predicted"/>
<evidence type="ECO:0000256" key="1">
    <source>
        <dbReference type="SAM" id="MobiDB-lite"/>
    </source>
</evidence>
<sequence>MIFKHRLKPRNSHYGTSNAGKPNLTAKVAVLSSNSTRFRCLRLASRPPLRTGDNEATGHHGLYQQEFKSNIFIN</sequence>
<gene>
    <name evidence="2" type="ORF">METZ01_LOCUS73589</name>
</gene>